<feature type="domain" description="Histidine kinase/HSP90-like ATPase" evidence="2">
    <location>
        <begin position="471"/>
        <end position="568"/>
    </location>
</feature>
<sequence length="570" mass="63154">MKKGKSSLLGLALQRRRWLLLGLLGLLHLLLLEGIASGVGRMLLVMHIGFFILWQPFVRAEQRLSGLQLAVIAGVVGAVAWWANTWALILWTMALAGIVGGKVFFYANRGAKAFYLLALAYLISVLLVVLVPQVLPDSFDPPRDFLLLAKYALPALFAAMAVLPAEPEADDGVEVVDFVYSAFIFLLLAVLVLGSVAAMLLLRRGYLESLVATVFAIGAILLLMAWAWNPRLGFAGFGVFFSRYMLSLGLPFERWLHELADNMQREDQPEIFLAQSLEGMTRLPWVNGCEWRVEGGEGASGRREGPRSEFRHGLLSLTIFSQQPLSPALNWHFNLLAQLLGEFYEAKLRTRELQQLSYVKAIHQTGARLTHDVKNLLQSLNALCLATADEAQLSSPQYQALLRRQLPVISQRLQQTLDKLRRPEREGVQFIAAARWWEDLQARYARAGVSFTCDAIEGDTMLPVTLFNSTAENLLENALAKRQASPELRVRVDFRAGARPALTVCDDGQAIPAEVAQNLFRAPVASQAGLGIGLYQAARHAEFYGYELKIVANEAGKVCFELGRLPEAEA</sequence>
<keyword evidence="1" id="KW-0472">Membrane</keyword>
<evidence type="ECO:0000259" key="2">
    <source>
        <dbReference type="Pfam" id="PF02518"/>
    </source>
</evidence>
<dbReference type="EMBL" id="AP021857">
    <property type="protein sequence ID" value="BBO19897.1"/>
    <property type="molecule type" value="Genomic_DNA"/>
</dbReference>
<organism evidence="3 4">
    <name type="scientific">Candidatus Desulfobacillus denitrificans</name>
    <dbReference type="NCBI Taxonomy" id="2608985"/>
    <lineage>
        <taxon>Bacteria</taxon>
        <taxon>Pseudomonadati</taxon>
        <taxon>Pseudomonadota</taxon>
        <taxon>Betaproteobacteria</taxon>
        <taxon>Candidatus Desulfobacillus</taxon>
    </lineage>
</organism>
<dbReference type="Proteomes" id="UP000662914">
    <property type="component" value="Chromosome"/>
</dbReference>
<feature type="transmembrane region" description="Helical" evidence="1">
    <location>
        <begin position="178"/>
        <end position="202"/>
    </location>
</feature>
<feature type="transmembrane region" description="Helical" evidence="1">
    <location>
        <begin position="64"/>
        <end position="83"/>
    </location>
</feature>
<dbReference type="InterPro" id="IPR036890">
    <property type="entry name" value="HATPase_C_sf"/>
</dbReference>
<evidence type="ECO:0000313" key="3">
    <source>
        <dbReference type="EMBL" id="BBO19897.1"/>
    </source>
</evidence>
<dbReference type="Gene3D" id="3.30.565.10">
    <property type="entry name" value="Histidine kinase-like ATPase, C-terminal domain"/>
    <property type="match status" value="1"/>
</dbReference>
<feature type="transmembrane region" description="Helical" evidence="1">
    <location>
        <begin position="113"/>
        <end position="135"/>
    </location>
</feature>
<dbReference type="KEGG" id="ddz:DSYM_05960"/>
<feature type="transmembrane region" description="Helical" evidence="1">
    <location>
        <begin position="209"/>
        <end position="228"/>
    </location>
</feature>
<reference evidence="3" key="1">
    <citation type="journal article" name="DNA Res.">
        <title>The physiological potential of anammox bacteria as revealed by their core genome structure.</title>
        <authorList>
            <person name="Okubo T."/>
            <person name="Toyoda A."/>
            <person name="Fukuhara K."/>
            <person name="Uchiyama I."/>
            <person name="Harigaya Y."/>
            <person name="Kuroiwa M."/>
            <person name="Suzuki T."/>
            <person name="Murakami Y."/>
            <person name="Suwa Y."/>
            <person name="Takami H."/>
        </authorList>
    </citation>
    <scope>NUCLEOTIDE SEQUENCE</scope>
    <source>
        <strain evidence="3">317325-3</strain>
    </source>
</reference>
<proteinExistence type="predicted"/>
<dbReference type="Pfam" id="PF02518">
    <property type="entry name" value="HATPase_c"/>
    <property type="match status" value="1"/>
</dbReference>
<accession>A0A809RU07</accession>
<feature type="transmembrane region" description="Helical" evidence="1">
    <location>
        <begin position="88"/>
        <end position="107"/>
    </location>
</feature>
<dbReference type="AlphaFoldDB" id="A0A809RU07"/>
<keyword evidence="1" id="KW-1133">Transmembrane helix</keyword>
<name>A0A809RU07_9PROT</name>
<gene>
    <name evidence="3" type="ORF">DSYM_05960</name>
</gene>
<dbReference type="InterPro" id="IPR003594">
    <property type="entry name" value="HATPase_dom"/>
</dbReference>
<evidence type="ECO:0000313" key="4">
    <source>
        <dbReference type="Proteomes" id="UP000662914"/>
    </source>
</evidence>
<evidence type="ECO:0000256" key="1">
    <source>
        <dbReference type="SAM" id="Phobius"/>
    </source>
</evidence>
<keyword evidence="1" id="KW-0812">Transmembrane</keyword>
<dbReference type="SUPFAM" id="SSF55874">
    <property type="entry name" value="ATPase domain of HSP90 chaperone/DNA topoisomerase II/histidine kinase"/>
    <property type="match status" value="1"/>
</dbReference>
<protein>
    <recommendedName>
        <fullName evidence="2">Histidine kinase/HSP90-like ATPase domain-containing protein</fullName>
    </recommendedName>
</protein>